<keyword evidence="2" id="KW-1185">Reference proteome</keyword>
<dbReference type="OrthoDB" id="2385888at2759"/>
<dbReference type="EMBL" id="QKYT01000451">
    <property type="protein sequence ID" value="RIA85050.1"/>
    <property type="molecule type" value="Genomic_DNA"/>
</dbReference>
<dbReference type="AlphaFoldDB" id="A0A397SFM5"/>
<dbReference type="STRING" id="658196.A0A397SFM5"/>
<evidence type="ECO:0000313" key="1">
    <source>
        <dbReference type="EMBL" id="RIA85050.1"/>
    </source>
</evidence>
<reference evidence="1 2" key="1">
    <citation type="submission" date="2018-06" db="EMBL/GenBank/DDBJ databases">
        <title>Comparative genomics reveals the genomic features of Rhizophagus irregularis, R. cerebriforme, R. diaphanum and Gigaspora rosea, and their symbiotic lifestyle signature.</title>
        <authorList>
            <person name="Morin E."/>
            <person name="San Clemente H."/>
            <person name="Chen E.C.H."/>
            <person name="De La Providencia I."/>
            <person name="Hainaut M."/>
            <person name="Kuo A."/>
            <person name="Kohler A."/>
            <person name="Murat C."/>
            <person name="Tang N."/>
            <person name="Roy S."/>
            <person name="Loubradou J."/>
            <person name="Henrissat B."/>
            <person name="Grigoriev I.V."/>
            <person name="Corradi N."/>
            <person name="Roux C."/>
            <person name="Martin F.M."/>
        </authorList>
    </citation>
    <scope>NUCLEOTIDE SEQUENCE [LARGE SCALE GENOMIC DNA]</scope>
    <source>
        <strain evidence="1 2">DAOM 227022</strain>
    </source>
</reference>
<gene>
    <name evidence="1" type="ORF">C1645_808467</name>
</gene>
<name>A0A397SFM5_9GLOM</name>
<organism evidence="1 2">
    <name type="scientific">Glomus cerebriforme</name>
    <dbReference type="NCBI Taxonomy" id="658196"/>
    <lineage>
        <taxon>Eukaryota</taxon>
        <taxon>Fungi</taxon>
        <taxon>Fungi incertae sedis</taxon>
        <taxon>Mucoromycota</taxon>
        <taxon>Glomeromycotina</taxon>
        <taxon>Glomeromycetes</taxon>
        <taxon>Glomerales</taxon>
        <taxon>Glomeraceae</taxon>
        <taxon>Glomus</taxon>
    </lineage>
</organism>
<dbReference type="Proteomes" id="UP000265703">
    <property type="component" value="Unassembled WGS sequence"/>
</dbReference>
<evidence type="ECO:0000313" key="2">
    <source>
        <dbReference type="Proteomes" id="UP000265703"/>
    </source>
</evidence>
<accession>A0A397SFM5</accession>
<sequence length="105" mass="12516">METFCQDMIVEWIPYSNLQNIKYLTRGGCSEIYTADWIGGHYWGWGSNEQQLIRYVTVRIILKTLENAESASRSWFDELDTNIYKEIIISQIMHKLEKLEIFVWC</sequence>
<comment type="caution">
    <text evidence="1">The sequence shown here is derived from an EMBL/GenBank/DDBJ whole genome shotgun (WGS) entry which is preliminary data.</text>
</comment>
<protein>
    <submittedName>
        <fullName evidence="1">Uncharacterized protein</fullName>
    </submittedName>
</protein>
<proteinExistence type="predicted"/>